<dbReference type="RefSeq" id="WP_005045537.1">
    <property type="nucleotide sequence ID" value="NZ_AOME01000078.1"/>
</dbReference>
<reference evidence="2 3" key="1">
    <citation type="journal article" date="2014" name="PLoS Genet.">
        <title>Phylogenetically driven sequencing of extremely halophilic archaea reveals strategies for static and dynamic osmo-response.</title>
        <authorList>
            <person name="Becker E.A."/>
            <person name="Seitzer P.M."/>
            <person name="Tritt A."/>
            <person name="Larsen D."/>
            <person name="Krusor M."/>
            <person name="Yao A.I."/>
            <person name="Wu D."/>
            <person name="Madern D."/>
            <person name="Eisen J.A."/>
            <person name="Darling A.E."/>
            <person name="Facciotti M.T."/>
        </authorList>
    </citation>
    <scope>NUCLEOTIDE SEQUENCE [LARGE SCALE GENOMIC DNA]</scope>
    <source>
        <strain evidence="2 3">DSM 8989</strain>
    </source>
</reference>
<dbReference type="PATRIC" id="fig|1227456.3.peg.3551"/>
<dbReference type="Proteomes" id="UP000011625">
    <property type="component" value="Unassembled WGS sequence"/>
</dbReference>
<evidence type="ECO:0000256" key="1">
    <source>
        <dbReference type="SAM" id="MobiDB-lite"/>
    </source>
</evidence>
<feature type="compositionally biased region" description="Low complexity" evidence="1">
    <location>
        <begin position="29"/>
        <end position="42"/>
    </location>
</feature>
<accession>M0MUL8</accession>
<dbReference type="AlphaFoldDB" id="M0MUL8"/>
<dbReference type="PROSITE" id="PS51257">
    <property type="entry name" value="PROKAR_LIPOPROTEIN"/>
    <property type="match status" value="1"/>
</dbReference>
<proteinExistence type="predicted"/>
<name>M0MUL8_9EURY</name>
<feature type="region of interest" description="Disordered" evidence="1">
    <location>
        <begin position="17"/>
        <end position="117"/>
    </location>
</feature>
<protein>
    <recommendedName>
        <fullName evidence="4">Lipoprotein</fullName>
    </recommendedName>
</protein>
<dbReference type="OrthoDB" id="214760at2157"/>
<evidence type="ECO:0008006" key="4">
    <source>
        <dbReference type="Google" id="ProtNLM"/>
    </source>
</evidence>
<sequence>MNRREVLVATAAIVSTGCLGNSGGENGSTAEPTDGAATTTETTEADATDTAESTTTATETATTTAESTGTTTGGEATKTTAARTKTPEGTTMDGTTTDGPTNGTATNGTATGDSAADRSFTVRETGGEPGNEASVTVESGGSRIVVAGTITGGNGCQTAVLDAVRTDDGTLQVVVATERAADAGTMCTQALVGISYRATVTVESQPTSVTVIHRGAGGEETVTTAEPGS</sequence>
<feature type="compositionally biased region" description="Low complexity" evidence="1">
    <location>
        <begin position="50"/>
        <end position="112"/>
    </location>
</feature>
<evidence type="ECO:0000313" key="2">
    <source>
        <dbReference type="EMBL" id="EMA49326.1"/>
    </source>
</evidence>
<evidence type="ECO:0000313" key="3">
    <source>
        <dbReference type="Proteomes" id="UP000011625"/>
    </source>
</evidence>
<comment type="caution">
    <text evidence="2">The sequence shown here is derived from an EMBL/GenBank/DDBJ whole genome shotgun (WGS) entry which is preliminary data.</text>
</comment>
<keyword evidence="3" id="KW-1185">Reference proteome</keyword>
<organism evidence="2 3">
    <name type="scientific">Halococcus salifodinae DSM 8989</name>
    <dbReference type="NCBI Taxonomy" id="1227456"/>
    <lineage>
        <taxon>Archaea</taxon>
        <taxon>Methanobacteriati</taxon>
        <taxon>Methanobacteriota</taxon>
        <taxon>Stenosarchaea group</taxon>
        <taxon>Halobacteria</taxon>
        <taxon>Halobacteriales</taxon>
        <taxon>Halococcaceae</taxon>
        <taxon>Halococcus</taxon>
    </lineage>
</organism>
<dbReference type="EMBL" id="AOME01000078">
    <property type="protein sequence ID" value="EMA49326.1"/>
    <property type="molecule type" value="Genomic_DNA"/>
</dbReference>
<gene>
    <name evidence="2" type="ORF">C450_17452</name>
</gene>